<feature type="region of interest" description="Disordered" evidence="1">
    <location>
        <begin position="37"/>
        <end position="84"/>
    </location>
</feature>
<dbReference type="AlphaFoldDB" id="A0A0C3SCL8"/>
<name>A0A0C3SCL8_PHLG1</name>
<evidence type="ECO:0000256" key="1">
    <source>
        <dbReference type="SAM" id="MobiDB-lite"/>
    </source>
</evidence>
<dbReference type="STRING" id="745531.A0A0C3SCL8"/>
<keyword evidence="3" id="KW-1185">Reference proteome</keyword>
<dbReference type="Proteomes" id="UP000053257">
    <property type="component" value="Unassembled WGS sequence"/>
</dbReference>
<dbReference type="OrthoDB" id="3241493at2759"/>
<accession>A0A0C3SCL8</accession>
<dbReference type="HOGENOM" id="CLU_038288_0_0_1"/>
<proteinExistence type="predicted"/>
<feature type="compositionally biased region" description="Polar residues" evidence="1">
    <location>
        <begin position="74"/>
        <end position="84"/>
    </location>
</feature>
<gene>
    <name evidence="2" type="ORF">PHLGIDRAFT_125156</name>
</gene>
<feature type="region of interest" description="Disordered" evidence="1">
    <location>
        <begin position="497"/>
        <end position="519"/>
    </location>
</feature>
<sequence length="519" mass="57705">MSQQICLRAVAPPGLGTSHDKLLERCPEQRTLAIVHHQQKRKNEIQHSHTPCGTQKATDRGLEYPTIPPALPVNASTSPASVSTMLSDDLPWPELGNVSRGATRGNQGQKGVLGSPDPEGRALLQLRVQPGVLPVRLNRQATEWYRILDSEVTRALKLTKTYWRKARRRQDYDARADQDHMELHEWLQQLKDKVMSHLELLMQKGEIQGPPYLMPDNVELSFLRKFIERQAAGIPHNPRLRHGQPPPSQSPRTVQRYIDEKLMEGPSTSPLMGWEGGDDRGSAASPAVGSFTDMHTVVGEVETNRKTLRSARAALSRAQRDTQEAFKRYKACLDVEAQAMQQVSTAEERRDTLMASLMDVCRPDGSEVSETSSRKSYAADEQQVVGVDHPDMRTSPKQAHDPINSIYKANGTNDWRTIRDMQQWGQPDASAMATGAGLGPVGQSPYQTYAATPQDIAMDVQGLSGRKHTRSWDMAPGQGDIEDYTLPPHKRYHLETGNLVGASRPTSDLRRLSFPSSAA</sequence>
<evidence type="ECO:0000313" key="2">
    <source>
        <dbReference type="EMBL" id="KIP11037.1"/>
    </source>
</evidence>
<protein>
    <submittedName>
        <fullName evidence="2">Uncharacterized protein</fullName>
    </submittedName>
</protein>
<organism evidence="2 3">
    <name type="scientific">Phlebiopsis gigantea (strain 11061_1 CR5-6)</name>
    <name type="common">White-rot fungus</name>
    <name type="synonym">Peniophora gigantea</name>
    <dbReference type="NCBI Taxonomy" id="745531"/>
    <lineage>
        <taxon>Eukaryota</taxon>
        <taxon>Fungi</taxon>
        <taxon>Dikarya</taxon>
        <taxon>Basidiomycota</taxon>
        <taxon>Agaricomycotina</taxon>
        <taxon>Agaricomycetes</taxon>
        <taxon>Polyporales</taxon>
        <taxon>Phanerochaetaceae</taxon>
        <taxon>Phlebiopsis</taxon>
    </lineage>
</organism>
<evidence type="ECO:0000313" key="3">
    <source>
        <dbReference type="Proteomes" id="UP000053257"/>
    </source>
</evidence>
<dbReference type="EMBL" id="KN840449">
    <property type="protein sequence ID" value="KIP11037.1"/>
    <property type="molecule type" value="Genomic_DNA"/>
</dbReference>
<reference evidence="2 3" key="1">
    <citation type="journal article" date="2014" name="PLoS Genet.">
        <title>Analysis of the Phlebiopsis gigantea genome, transcriptome and secretome provides insight into its pioneer colonization strategies of wood.</title>
        <authorList>
            <person name="Hori C."/>
            <person name="Ishida T."/>
            <person name="Igarashi K."/>
            <person name="Samejima M."/>
            <person name="Suzuki H."/>
            <person name="Master E."/>
            <person name="Ferreira P."/>
            <person name="Ruiz-Duenas F.J."/>
            <person name="Held B."/>
            <person name="Canessa P."/>
            <person name="Larrondo L.F."/>
            <person name="Schmoll M."/>
            <person name="Druzhinina I.S."/>
            <person name="Kubicek C.P."/>
            <person name="Gaskell J.A."/>
            <person name="Kersten P."/>
            <person name="St John F."/>
            <person name="Glasner J."/>
            <person name="Sabat G."/>
            <person name="Splinter BonDurant S."/>
            <person name="Syed K."/>
            <person name="Yadav J."/>
            <person name="Mgbeahuruike A.C."/>
            <person name="Kovalchuk A."/>
            <person name="Asiegbu F.O."/>
            <person name="Lackner G."/>
            <person name="Hoffmeister D."/>
            <person name="Rencoret J."/>
            <person name="Gutierrez A."/>
            <person name="Sun H."/>
            <person name="Lindquist E."/>
            <person name="Barry K."/>
            <person name="Riley R."/>
            <person name="Grigoriev I.V."/>
            <person name="Henrissat B."/>
            <person name="Kues U."/>
            <person name="Berka R.M."/>
            <person name="Martinez A.T."/>
            <person name="Covert S.F."/>
            <person name="Blanchette R.A."/>
            <person name="Cullen D."/>
        </authorList>
    </citation>
    <scope>NUCLEOTIDE SEQUENCE [LARGE SCALE GENOMIC DNA]</scope>
    <source>
        <strain evidence="2 3">11061_1 CR5-6</strain>
    </source>
</reference>
<feature type="region of interest" description="Disordered" evidence="1">
    <location>
        <begin position="97"/>
        <end position="116"/>
    </location>
</feature>